<dbReference type="PANTHER" id="PTHR47331:SF1">
    <property type="entry name" value="GAG-LIKE PROTEIN"/>
    <property type="match status" value="1"/>
</dbReference>
<dbReference type="GO" id="GO:0003676">
    <property type="term" value="F:nucleic acid binding"/>
    <property type="evidence" value="ECO:0007669"/>
    <property type="project" value="InterPro"/>
</dbReference>
<evidence type="ECO:0000313" key="4">
    <source>
        <dbReference type="Proteomes" id="UP001458880"/>
    </source>
</evidence>
<dbReference type="GO" id="GO:0008270">
    <property type="term" value="F:zinc ion binding"/>
    <property type="evidence" value="ECO:0007669"/>
    <property type="project" value="UniProtKB-KW"/>
</dbReference>
<dbReference type="Pfam" id="PF03564">
    <property type="entry name" value="DUF1759"/>
    <property type="match status" value="1"/>
</dbReference>
<evidence type="ECO:0000259" key="2">
    <source>
        <dbReference type="PROSITE" id="PS50158"/>
    </source>
</evidence>
<comment type="caution">
    <text evidence="3">The sequence shown here is derived from an EMBL/GenBank/DDBJ whole genome shotgun (WGS) entry which is preliminary data.</text>
</comment>
<keyword evidence="1" id="KW-0863">Zinc-finger</keyword>
<dbReference type="SMART" id="SM00343">
    <property type="entry name" value="ZnF_C2HC"/>
    <property type="match status" value="2"/>
</dbReference>
<reference evidence="3 4" key="1">
    <citation type="journal article" date="2024" name="BMC Genomics">
        <title>De novo assembly and annotation of Popillia japonica's genome with initial clues to its potential as an invasive pest.</title>
        <authorList>
            <person name="Cucini C."/>
            <person name="Boschi S."/>
            <person name="Funari R."/>
            <person name="Cardaioli E."/>
            <person name="Iannotti N."/>
            <person name="Marturano G."/>
            <person name="Paoli F."/>
            <person name="Bruttini M."/>
            <person name="Carapelli A."/>
            <person name="Frati F."/>
            <person name="Nardi F."/>
        </authorList>
    </citation>
    <scope>NUCLEOTIDE SEQUENCE [LARGE SCALE GENOMIC DNA]</scope>
    <source>
        <strain evidence="3">DMR45628</strain>
    </source>
</reference>
<dbReference type="AlphaFoldDB" id="A0AAW1N237"/>
<dbReference type="PROSITE" id="PS50158">
    <property type="entry name" value="ZF_CCHC"/>
    <property type="match status" value="1"/>
</dbReference>
<evidence type="ECO:0000256" key="1">
    <source>
        <dbReference type="PROSITE-ProRule" id="PRU00047"/>
    </source>
</evidence>
<accession>A0AAW1N237</accession>
<keyword evidence="1" id="KW-0862">Zinc</keyword>
<evidence type="ECO:0000313" key="3">
    <source>
        <dbReference type="EMBL" id="KAK9752868.1"/>
    </source>
</evidence>
<keyword evidence="4" id="KW-1185">Reference proteome</keyword>
<sequence>MSSTDDITRLRRKRGGIKKRLTGFQRYIQGYKSGIDIELNKALLAEIEVRLEKIKGLYDEFFVLLDEIEVDSEEADDTEAQAFESNYFSAVSSAQVLIDDIKAVLKQDVMINPITSNIQGNLASTTNHASTTGVKLPTMQLPKFNGKYTGWLEFRDAFDSLINKSEVLSKSQKFFYLKASLEGDVAKIISSMAGTAENYDTAWSLLCERYENKKLLAKNHFRELFELPMIKKESPHQLRAMLDTVTQHLRSLEALGLPVDEWDAIIIHLMTSKLDPVSEREWETKKFTTAFPTLENLKSFLLEKAAILDNINADGNKTSKPSCDSNKHKSKSFHTSSIVCYNCKGDHTIYNCKEFLSLSGENKVTKVNELKLCQNCLRPGHMSKQCSSSNCRRCRGKHNTLLHFERKKEVSNSGQASDTGTVTLANTAQSHHTLLSTAIIRTYDAEDNMMRIT</sequence>
<dbReference type="InterPro" id="IPR005312">
    <property type="entry name" value="DUF1759"/>
</dbReference>
<proteinExistence type="predicted"/>
<dbReference type="PANTHER" id="PTHR47331">
    <property type="entry name" value="PHD-TYPE DOMAIN-CONTAINING PROTEIN"/>
    <property type="match status" value="1"/>
</dbReference>
<name>A0AAW1N237_POPJA</name>
<dbReference type="EMBL" id="JASPKY010000017">
    <property type="protein sequence ID" value="KAK9752868.1"/>
    <property type="molecule type" value="Genomic_DNA"/>
</dbReference>
<protein>
    <recommendedName>
        <fullName evidence="2">CCHC-type domain-containing protein</fullName>
    </recommendedName>
</protein>
<dbReference type="Proteomes" id="UP001458880">
    <property type="component" value="Unassembled WGS sequence"/>
</dbReference>
<feature type="domain" description="CCHC-type" evidence="2">
    <location>
        <begin position="373"/>
        <end position="386"/>
    </location>
</feature>
<gene>
    <name evidence="3" type="ORF">QE152_g3866</name>
</gene>
<keyword evidence="1" id="KW-0479">Metal-binding</keyword>
<dbReference type="InterPro" id="IPR001878">
    <property type="entry name" value="Znf_CCHC"/>
</dbReference>
<organism evidence="3 4">
    <name type="scientific">Popillia japonica</name>
    <name type="common">Japanese beetle</name>
    <dbReference type="NCBI Taxonomy" id="7064"/>
    <lineage>
        <taxon>Eukaryota</taxon>
        <taxon>Metazoa</taxon>
        <taxon>Ecdysozoa</taxon>
        <taxon>Arthropoda</taxon>
        <taxon>Hexapoda</taxon>
        <taxon>Insecta</taxon>
        <taxon>Pterygota</taxon>
        <taxon>Neoptera</taxon>
        <taxon>Endopterygota</taxon>
        <taxon>Coleoptera</taxon>
        <taxon>Polyphaga</taxon>
        <taxon>Scarabaeiformia</taxon>
        <taxon>Scarabaeidae</taxon>
        <taxon>Rutelinae</taxon>
        <taxon>Popillia</taxon>
    </lineage>
</organism>